<dbReference type="OrthoDB" id="9968at2157"/>
<sequence length="280" mass="33336">MGEKTIKHNKFRIFKRILPNWDHDLHVHSNWSQDNLDGPSLEEFIPLAERFKIHIGFADHFEFKFPNPKDPKCKECRLNQNSVDNYLEEIDKIKENYPFITSGLDFKFIPIRKDKLQEFTDDYRKQFDFFIGKVLEIEEIPSIHKKSSLNDVLDKFFQLEVELLKSKIFDCIAHPDKTFRFFAKKELKNHPEYAFDERILELGALCENTRTMMEVNLSGYRFPWKTPFPNLDYLHHLLAQGVSFIVGSNSYTLEDFSNNVLNIRRINQIIKGEFLFTKKF</sequence>
<proteinExistence type="predicted"/>
<dbReference type="GO" id="GO:0000105">
    <property type="term" value="P:L-histidine biosynthetic process"/>
    <property type="evidence" value="ECO:0007669"/>
    <property type="project" value="UniProtKB-UniPathway"/>
</dbReference>
<dbReference type="Proteomes" id="UP000321408">
    <property type="component" value="Chromosome"/>
</dbReference>
<dbReference type="Gene3D" id="3.20.20.140">
    <property type="entry name" value="Metal-dependent hydrolases"/>
    <property type="match status" value="1"/>
</dbReference>
<dbReference type="UniPathway" id="UPA00031">
    <property type="reaction ID" value="UER00013"/>
</dbReference>
<dbReference type="GO" id="GO:0005737">
    <property type="term" value="C:cytoplasm"/>
    <property type="evidence" value="ECO:0007669"/>
    <property type="project" value="TreeGrafter"/>
</dbReference>
<dbReference type="KEGG" id="psyt:DSAG12_01477"/>
<reference evidence="2 3" key="2">
    <citation type="journal article" date="2024" name="Int. J. Syst. Evol. Microbiol.">
        <title>Promethearchaeum syntrophicum gen. nov., sp. nov., an anaerobic, obligately syntrophic archaeon, the first isolate of the lineage 'Asgard' archaea, and proposal of the new archaeal phylum Promethearchaeota phyl. nov. and kingdom Promethearchaeati regn. nov.</title>
        <authorList>
            <person name="Imachi H."/>
            <person name="Nobu M.K."/>
            <person name="Kato S."/>
            <person name="Takaki Y."/>
            <person name="Miyazaki M."/>
            <person name="Miyata M."/>
            <person name="Ogawara M."/>
            <person name="Saito Y."/>
            <person name="Sakai S."/>
            <person name="Tahara Y.O."/>
            <person name="Takano Y."/>
            <person name="Tasumi E."/>
            <person name="Uematsu K."/>
            <person name="Yoshimura T."/>
            <person name="Itoh T."/>
            <person name="Ohkuma M."/>
            <person name="Takai K."/>
        </authorList>
    </citation>
    <scope>NUCLEOTIDE SEQUENCE [LARGE SCALE GENOMIC DNA]</scope>
    <source>
        <strain evidence="2 3">MK-D1</strain>
    </source>
</reference>
<dbReference type="PANTHER" id="PTHR21039:SF0">
    <property type="entry name" value="HISTIDINOL-PHOSPHATASE"/>
    <property type="match status" value="1"/>
</dbReference>
<dbReference type="EMBL" id="CP042905">
    <property type="protein sequence ID" value="QEE15650.1"/>
    <property type="molecule type" value="Genomic_DNA"/>
</dbReference>
<gene>
    <name evidence="2" type="ORF">DSAG12_01477</name>
</gene>
<name>A0A5B9DA71_9ARCH</name>
<protein>
    <submittedName>
        <fullName evidence="2">PHP domain-containing protein</fullName>
    </submittedName>
</protein>
<evidence type="ECO:0000313" key="2">
    <source>
        <dbReference type="EMBL" id="QEE15650.1"/>
    </source>
</evidence>
<dbReference type="GO" id="GO:0004401">
    <property type="term" value="F:histidinol-phosphatase activity"/>
    <property type="evidence" value="ECO:0007669"/>
    <property type="project" value="InterPro"/>
</dbReference>
<dbReference type="GeneID" id="41329471"/>
<dbReference type="RefSeq" id="WP_147662552.1">
    <property type="nucleotide sequence ID" value="NZ_CP042905.2"/>
</dbReference>
<dbReference type="SUPFAM" id="SSF89550">
    <property type="entry name" value="PHP domain-like"/>
    <property type="match status" value="1"/>
</dbReference>
<dbReference type="AlphaFoldDB" id="A0A5B9DA71"/>
<keyword evidence="1" id="KW-0378">Hydrolase</keyword>
<evidence type="ECO:0000256" key="1">
    <source>
        <dbReference type="ARBA" id="ARBA00022801"/>
    </source>
</evidence>
<dbReference type="InterPro" id="IPR016195">
    <property type="entry name" value="Pol/histidinol_Pase-like"/>
</dbReference>
<keyword evidence="3" id="KW-1185">Reference proteome</keyword>
<dbReference type="InterPro" id="IPR010140">
    <property type="entry name" value="Histidinol_P_phosphatase_HisJ"/>
</dbReference>
<accession>A0A5B9DA71</accession>
<reference evidence="2 3" key="1">
    <citation type="journal article" date="2020" name="Nature">
        <title>Isolation of an archaeon at the prokaryote-eukaryote interface.</title>
        <authorList>
            <person name="Imachi H."/>
            <person name="Nobu M.K."/>
            <person name="Nakahara N."/>
            <person name="Morono Y."/>
            <person name="Ogawara M."/>
            <person name="Takaki Y."/>
            <person name="Takano Y."/>
            <person name="Uematsu K."/>
            <person name="Ikuta T."/>
            <person name="Ito M."/>
            <person name="Matsui Y."/>
            <person name="Miyazaki M."/>
            <person name="Murata K."/>
            <person name="Saito Y."/>
            <person name="Sakai S."/>
            <person name="Song C."/>
            <person name="Tasumi E."/>
            <person name="Yamanaka Y."/>
            <person name="Yamaguchi T."/>
            <person name="Kamagata Y."/>
            <person name="Tamaki H."/>
            <person name="Takai K."/>
        </authorList>
    </citation>
    <scope>NUCLEOTIDE SEQUENCE [LARGE SCALE GENOMIC DNA]</scope>
    <source>
        <strain evidence="2 3">MK-D1</strain>
    </source>
</reference>
<organism evidence="2 3">
    <name type="scientific">Promethearchaeum syntrophicum</name>
    <dbReference type="NCBI Taxonomy" id="2594042"/>
    <lineage>
        <taxon>Archaea</taxon>
        <taxon>Promethearchaeati</taxon>
        <taxon>Promethearchaeota</taxon>
        <taxon>Promethearchaeia</taxon>
        <taxon>Promethearchaeales</taxon>
        <taxon>Promethearchaeaceae</taxon>
        <taxon>Promethearchaeum</taxon>
    </lineage>
</organism>
<evidence type="ECO:0000313" key="3">
    <source>
        <dbReference type="Proteomes" id="UP000321408"/>
    </source>
</evidence>
<dbReference type="PANTHER" id="PTHR21039">
    <property type="entry name" value="HISTIDINOL PHOSPHATASE-RELATED"/>
    <property type="match status" value="1"/>
</dbReference>